<dbReference type="GO" id="GO:0003677">
    <property type="term" value="F:DNA binding"/>
    <property type="evidence" value="ECO:0007669"/>
    <property type="project" value="UniProtKB-UniRule"/>
</dbReference>
<dbReference type="SMART" id="SM00507">
    <property type="entry name" value="HNHc"/>
    <property type="match status" value="1"/>
</dbReference>
<feature type="domain" description="Core-binding (CB)" evidence="2">
    <location>
        <begin position="1"/>
        <end position="75"/>
    </location>
</feature>
<name>A0A0A3HMM5_9BACL</name>
<gene>
    <name evidence="3" type="ORF">CD29_19270</name>
</gene>
<dbReference type="CDD" id="cd00085">
    <property type="entry name" value="HNHc"/>
    <property type="match status" value="1"/>
</dbReference>
<dbReference type="Pfam" id="PF13391">
    <property type="entry name" value="HNH_2"/>
    <property type="match status" value="1"/>
</dbReference>
<keyword evidence="1" id="KW-0238">DNA-binding</keyword>
<dbReference type="eggNOG" id="COG3440">
    <property type="taxonomic scope" value="Bacteria"/>
</dbReference>
<dbReference type="AlphaFoldDB" id="A0A0A3HMM5"/>
<dbReference type="Proteomes" id="UP000030416">
    <property type="component" value="Unassembled WGS sequence"/>
</dbReference>
<accession>A0A0A3HMM5</accession>
<proteinExistence type="predicted"/>
<evidence type="ECO:0000313" key="3">
    <source>
        <dbReference type="EMBL" id="KGR73639.1"/>
    </source>
</evidence>
<dbReference type="RefSeq" id="WP_052124252.1">
    <property type="nucleotide sequence ID" value="NZ_AVDA01000041.1"/>
</dbReference>
<reference evidence="3 4" key="1">
    <citation type="submission" date="2014-02" db="EMBL/GenBank/DDBJ databases">
        <title>Draft genome sequence of Lysinibacillus manganicus DSM 26584T.</title>
        <authorList>
            <person name="Zhang F."/>
            <person name="Wang G."/>
            <person name="Zhang L."/>
        </authorList>
    </citation>
    <scope>NUCLEOTIDE SEQUENCE [LARGE SCALE GENOMIC DNA]</scope>
    <source>
        <strain evidence="3 4">DSM 26584</strain>
    </source>
</reference>
<dbReference type="InterPro" id="IPR003615">
    <property type="entry name" value="HNH_nuc"/>
</dbReference>
<comment type="caution">
    <text evidence="3">The sequence shown here is derived from an EMBL/GenBank/DDBJ whole genome shotgun (WGS) entry which is preliminary data.</text>
</comment>
<evidence type="ECO:0000259" key="2">
    <source>
        <dbReference type="PROSITE" id="PS51900"/>
    </source>
</evidence>
<evidence type="ECO:0000313" key="4">
    <source>
        <dbReference type="Proteomes" id="UP000030416"/>
    </source>
</evidence>
<dbReference type="Gene3D" id="1.10.30.50">
    <property type="match status" value="1"/>
</dbReference>
<keyword evidence="4" id="KW-1185">Reference proteome</keyword>
<evidence type="ECO:0000256" key="1">
    <source>
        <dbReference type="PROSITE-ProRule" id="PRU01248"/>
    </source>
</evidence>
<dbReference type="EMBL" id="JPVN01000041">
    <property type="protein sequence ID" value="KGR73639.1"/>
    <property type="molecule type" value="Genomic_DNA"/>
</dbReference>
<organism evidence="3 4">
    <name type="scientific">Ureibacillus manganicus DSM 26584</name>
    <dbReference type="NCBI Taxonomy" id="1384049"/>
    <lineage>
        <taxon>Bacteria</taxon>
        <taxon>Bacillati</taxon>
        <taxon>Bacillota</taxon>
        <taxon>Bacilli</taxon>
        <taxon>Bacillales</taxon>
        <taxon>Caryophanaceae</taxon>
        <taxon>Ureibacillus</taxon>
    </lineage>
</organism>
<dbReference type="PROSITE" id="PS51900">
    <property type="entry name" value="CB"/>
    <property type="match status" value="1"/>
</dbReference>
<dbReference type="InterPro" id="IPR044068">
    <property type="entry name" value="CB"/>
</dbReference>
<protein>
    <recommendedName>
        <fullName evidence="2">Core-binding (CB) domain-containing protein</fullName>
    </recommendedName>
</protein>
<sequence>MNFNELFQLYKQQDSESTVRNYTSIIKNYMEYMGSDSDAEIGLTSNKTKNFILNVGGNKTNQKYEAIRNLYNFYYDKVKKVIGSERIRFPIEKRELPVELKGNTKKKQTSFLSKNFMLSKFLDDSYYEHLHNENISLMAKAAIGLTIATGYPGGFINPSSKTKSKKVLSVNDVQFIDGKCRVPHYYKENHNIYIDGKIKDILVEYIKVRNAVEITKSGQEDDFIAELESFSRFDFDDRVDDKKPYGKHQIINYVLKYICMQNGEEPITIDHLRYNVVFHSLIQSKGTSLNEIIELFGIEENFVVEAIHHYHNETFKSELNKPVYVINSKEPEDEPVPPTTLLEKLVRDRDKKKVHELKELYDYKCQICNEQITLIDSLKYCEVHHIRPLGNNHNGPDETYNMVVVCPNHHTLFDLGVLTIDPEDSKSILHVDVNNTLNQQEITLKHTIDEHSLRYAYSNIFLINELLK</sequence>